<dbReference type="Gene3D" id="3.20.20.140">
    <property type="entry name" value="Metal-dependent hydrolases"/>
    <property type="match status" value="1"/>
</dbReference>
<name>A0ABY0H773_9PEZI</name>
<evidence type="ECO:0000313" key="1">
    <source>
        <dbReference type="EMBL" id="RYO86690.1"/>
    </source>
</evidence>
<comment type="caution">
    <text evidence="1">The sequence shown here is derived from an EMBL/GenBank/DDBJ whole genome shotgun (WGS) entry which is preliminary data.</text>
</comment>
<dbReference type="EMBL" id="QJNS01000111">
    <property type="protein sequence ID" value="RYO86690.1"/>
    <property type="molecule type" value="Genomic_DNA"/>
</dbReference>
<organism evidence="1 2">
    <name type="scientific">Monosporascus cannonballus</name>
    <dbReference type="NCBI Taxonomy" id="155416"/>
    <lineage>
        <taxon>Eukaryota</taxon>
        <taxon>Fungi</taxon>
        <taxon>Dikarya</taxon>
        <taxon>Ascomycota</taxon>
        <taxon>Pezizomycotina</taxon>
        <taxon>Sordariomycetes</taxon>
        <taxon>Xylariomycetidae</taxon>
        <taxon>Xylariales</taxon>
        <taxon>Xylariales incertae sedis</taxon>
        <taxon>Monosporascus</taxon>
    </lineage>
</organism>
<protein>
    <recommendedName>
        <fullName evidence="3">Amidohydrolase-related domain-containing protein</fullName>
    </recommendedName>
</protein>
<sequence length="213" mass="23318">MRLENVILASRRSTTAWDITVEDGLVRTIHASQPAADHIKSNNAPSLLLPTLCHPHVHLDKAYILTGNHAPCSPVQPRYSDLAPRTGSLGEALTNTSKAKERYTEQDLYLRGSQLLATSYGQGVTSLRAFVELDHVAGNLPLVTAMRLKKDFSHLMQVQICAFAQDPLFSTAYGETNRSIITAALKDYAQSVDVLGATPYVEQSTEASQQNIE</sequence>
<dbReference type="InterPro" id="IPR052349">
    <property type="entry name" value="Metallo-hydrolase_Enzymes"/>
</dbReference>
<dbReference type="SUPFAM" id="SSF51556">
    <property type="entry name" value="Metallo-dependent hydrolases"/>
    <property type="match status" value="1"/>
</dbReference>
<proteinExistence type="predicted"/>
<dbReference type="Proteomes" id="UP000294003">
    <property type="component" value="Unassembled WGS sequence"/>
</dbReference>
<evidence type="ECO:0000313" key="2">
    <source>
        <dbReference type="Proteomes" id="UP000294003"/>
    </source>
</evidence>
<accession>A0ABY0H773</accession>
<reference evidence="1 2" key="1">
    <citation type="submission" date="2018-06" db="EMBL/GenBank/DDBJ databases">
        <title>Complete Genomes of Monosporascus.</title>
        <authorList>
            <person name="Robinson A.J."/>
            <person name="Natvig D.O."/>
        </authorList>
    </citation>
    <scope>NUCLEOTIDE SEQUENCE [LARGE SCALE GENOMIC DNA]</scope>
    <source>
        <strain evidence="1 2">CBS 609.92</strain>
    </source>
</reference>
<dbReference type="PANTHER" id="PTHR32027">
    <property type="entry name" value="CYTOSINE DEAMINASE"/>
    <property type="match status" value="1"/>
</dbReference>
<keyword evidence="2" id="KW-1185">Reference proteome</keyword>
<dbReference type="InterPro" id="IPR032466">
    <property type="entry name" value="Metal_Hydrolase"/>
</dbReference>
<evidence type="ECO:0008006" key="3">
    <source>
        <dbReference type="Google" id="ProtNLM"/>
    </source>
</evidence>
<gene>
    <name evidence="1" type="ORF">DL762_004613</name>
</gene>
<dbReference type="PANTHER" id="PTHR32027:SF0">
    <property type="entry name" value="CYTOSINE DEAMINASE"/>
    <property type="match status" value="1"/>
</dbReference>